<keyword evidence="1" id="KW-0472">Membrane</keyword>
<name>A0A450WS41_9GAMM</name>
<reference evidence="2" key="1">
    <citation type="submission" date="2019-02" db="EMBL/GenBank/DDBJ databases">
        <authorList>
            <person name="Gruber-Vodicka R. H."/>
            <person name="Seah K. B. B."/>
        </authorList>
    </citation>
    <scope>NUCLEOTIDE SEQUENCE</scope>
    <source>
        <strain evidence="2">BECK_BY7</strain>
    </source>
</reference>
<accession>A0A450WS41</accession>
<sequence length="110" mass="11899">MTLDSYFVVGIVCGVTGIGALVWISLYHARTKPSLAEGMVVFLTSASLVAGIKVCVLTLNPTVLTELENERIYIFLGGLGVIWVSIDTIWTTLLSVYRPKGYSFAKPSGK</sequence>
<evidence type="ECO:0000313" key="2">
    <source>
        <dbReference type="EMBL" id="VFK19855.1"/>
    </source>
</evidence>
<proteinExistence type="predicted"/>
<dbReference type="EMBL" id="CAADFN010000064">
    <property type="protein sequence ID" value="VFK19855.1"/>
    <property type="molecule type" value="Genomic_DNA"/>
</dbReference>
<protein>
    <submittedName>
        <fullName evidence="2">Uncharacterized protein</fullName>
    </submittedName>
</protein>
<feature type="transmembrane region" description="Helical" evidence="1">
    <location>
        <begin position="72"/>
        <end position="97"/>
    </location>
</feature>
<gene>
    <name evidence="2" type="ORF">BECKLFY1418C_GA0070996_106411</name>
</gene>
<feature type="transmembrane region" description="Helical" evidence="1">
    <location>
        <begin position="6"/>
        <end position="27"/>
    </location>
</feature>
<feature type="transmembrane region" description="Helical" evidence="1">
    <location>
        <begin position="39"/>
        <end position="60"/>
    </location>
</feature>
<keyword evidence="1" id="KW-1133">Transmembrane helix</keyword>
<dbReference type="AlphaFoldDB" id="A0A450WS41"/>
<evidence type="ECO:0000256" key="1">
    <source>
        <dbReference type="SAM" id="Phobius"/>
    </source>
</evidence>
<keyword evidence="1" id="KW-0812">Transmembrane</keyword>
<organism evidence="2">
    <name type="scientific">Candidatus Kentrum sp. LFY</name>
    <dbReference type="NCBI Taxonomy" id="2126342"/>
    <lineage>
        <taxon>Bacteria</taxon>
        <taxon>Pseudomonadati</taxon>
        <taxon>Pseudomonadota</taxon>
        <taxon>Gammaproteobacteria</taxon>
        <taxon>Candidatus Kentrum</taxon>
    </lineage>
</organism>